<evidence type="ECO:0000256" key="3">
    <source>
        <dbReference type="ARBA" id="ARBA00023002"/>
    </source>
</evidence>
<feature type="transmembrane region" description="Helical" evidence="6">
    <location>
        <begin position="12"/>
        <end position="37"/>
    </location>
</feature>
<keyword evidence="6" id="KW-0472">Membrane</keyword>
<evidence type="ECO:0000256" key="2">
    <source>
        <dbReference type="ARBA" id="ARBA00022729"/>
    </source>
</evidence>
<evidence type="ECO:0000256" key="1">
    <source>
        <dbReference type="ARBA" id="ARBA00005791"/>
    </source>
</evidence>
<dbReference type="InterPro" id="IPR012336">
    <property type="entry name" value="Thioredoxin-like_fold"/>
</dbReference>
<feature type="domain" description="Thioredoxin" evidence="7">
    <location>
        <begin position="56"/>
        <end position="260"/>
    </location>
</feature>
<comment type="similarity">
    <text evidence="1">Belongs to the thioredoxin family. DsbA subfamily.</text>
</comment>
<protein>
    <recommendedName>
        <fullName evidence="7">Thioredoxin domain-containing protein</fullName>
    </recommendedName>
</protein>
<evidence type="ECO:0000256" key="5">
    <source>
        <dbReference type="ARBA" id="ARBA00023284"/>
    </source>
</evidence>
<dbReference type="EMBL" id="PEYU01000097">
    <property type="protein sequence ID" value="PIS22014.1"/>
    <property type="molecule type" value="Genomic_DNA"/>
</dbReference>
<comment type="caution">
    <text evidence="8">The sequence shown here is derived from an EMBL/GenBank/DDBJ whole genome shotgun (WGS) entry which is preliminary data.</text>
</comment>
<sequence>MEAKEKVIRKEGVYLSNFVATAVTFFILVLAFTAGFFAKSYFGDRSLGGVGAGAGTGTVAGTPPVAVKAKSAKEVYDLLPKITEADHLKGDKNAKIVLVEYSDFQCPYCARFHPTVKEFLAKYPDVAYVFRHLPLDFHQFALERAKASECAVKLGGVEMFWTFTDLAFGATDLNNVDLTQLGGQLGLNGASFAECLKSTEFDKKISDTSDGGKKFLSAISESGGYGTPGAVLINTSKNIGEKLGGAVPLSELESAYNKVK</sequence>
<dbReference type="InterPro" id="IPR013766">
    <property type="entry name" value="Thioredoxin_domain"/>
</dbReference>
<keyword evidence="4" id="KW-1015">Disulfide bond</keyword>
<evidence type="ECO:0000313" key="8">
    <source>
        <dbReference type="EMBL" id="PIS22014.1"/>
    </source>
</evidence>
<dbReference type="PANTHER" id="PTHR13887:SF14">
    <property type="entry name" value="DISULFIDE BOND FORMATION PROTEIN D"/>
    <property type="match status" value="1"/>
</dbReference>
<dbReference type="Gene3D" id="3.40.30.10">
    <property type="entry name" value="Glutaredoxin"/>
    <property type="match status" value="1"/>
</dbReference>
<dbReference type="AlphaFoldDB" id="A0A2H0XAR2"/>
<dbReference type="PROSITE" id="PS51352">
    <property type="entry name" value="THIOREDOXIN_2"/>
    <property type="match status" value="1"/>
</dbReference>
<keyword evidence="6" id="KW-1133">Transmembrane helix</keyword>
<keyword evidence="2" id="KW-0732">Signal</keyword>
<name>A0A2H0XAR2_UNCKA</name>
<accession>A0A2H0XAR2</accession>
<keyword evidence="6" id="KW-0812">Transmembrane</keyword>
<dbReference type="GO" id="GO:0016491">
    <property type="term" value="F:oxidoreductase activity"/>
    <property type="evidence" value="ECO:0007669"/>
    <property type="project" value="UniProtKB-KW"/>
</dbReference>
<dbReference type="InterPro" id="IPR036249">
    <property type="entry name" value="Thioredoxin-like_sf"/>
</dbReference>
<evidence type="ECO:0000313" key="9">
    <source>
        <dbReference type="Proteomes" id="UP000231252"/>
    </source>
</evidence>
<gene>
    <name evidence="8" type="ORF">COT50_04235</name>
</gene>
<dbReference type="SUPFAM" id="SSF52833">
    <property type="entry name" value="Thioredoxin-like"/>
    <property type="match status" value="1"/>
</dbReference>
<dbReference type="PANTHER" id="PTHR13887">
    <property type="entry name" value="GLUTATHIONE S-TRANSFERASE KAPPA"/>
    <property type="match status" value="1"/>
</dbReference>
<reference evidence="9" key="1">
    <citation type="submission" date="2017-09" db="EMBL/GenBank/DDBJ databases">
        <title>Depth-based differentiation of microbial function through sediment-hosted aquifers and enrichment of novel symbionts in the deep terrestrial subsurface.</title>
        <authorList>
            <person name="Probst A.J."/>
            <person name="Ladd B."/>
            <person name="Jarett J.K."/>
            <person name="Geller-Mcgrath D.E."/>
            <person name="Sieber C.M.K."/>
            <person name="Emerson J.B."/>
            <person name="Anantharaman K."/>
            <person name="Thomas B.C."/>
            <person name="Malmstrom R."/>
            <person name="Stieglmeier M."/>
            <person name="Klingl A."/>
            <person name="Woyke T."/>
            <person name="Ryan C.M."/>
            <person name="Banfield J.F."/>
        </authorList>
    </citation>
    <scope>NUCLEOTIDE SEQUENCE [LARGE SCALE GENOMIC DNA]</scope>
</reference>
<dbReference type="Proteomes" id="UP000231252">
    <property type="component" value="Unassembled WGS sequence"/>
</dbReference>
<organism evidence="8 9">
    <name type="scientific">candidate division WWE3 bacterium CG08_land_8_20_14_0_20_41_10</name>
    <dbReference type="NCBI Taxonomy" id="1975085"/>
    <lineage>
        <taxon>Bacteria</taxon>
        <taxon>Katanobacteria</taxon>
    </lineage>
</organism>
<keyword evidence="3" id="KW-0560">Oxidoreductase</keyword>
<proteinExistence type="inferred from homology"/>
<evidence type="ECO:0000256" key="4">
    <source>
        <dbReference type="ARBA" id="ARBA00023157"/>
    </source>
</evidence>
<keyword evidence="5" id="KW-0676">Redox-active center</keyword>
<evidence type="ECO:0000259" key="7">
    <source>
        <dbReference type="PROSITE" id="PS51352"/>
    </source>
</evidence>
<evidence type="ECO:0000256" key="6">
    <source>
        <dbReference type="SAM" id="Phobius"/>
    </source>
</evidence>
<dbReference type="Pfam" id="PF13462">
    <property type="entry name" value="Thioredoxin_4"/>
    <property type="match status" value="1"/>
</dbReference>